<keyword evidence="1" id="KW-1133">Transmembrane helix</keyword>
<sequence>MRHGVAALGAFLGTLVMLRQVLVDIEEWWNNWARGGTAVSGVLFSVGLPITAAFACWLGGSDARQHTDWLGATAARRPLPRVMMAVAPAVLWPLGGYLLVVAVVGFTLTNTESRSSAPLDAITSDIAVQTMVACLGHALGRATSLRLAAPLVWLLTAGCLNFLEDGLVSTAYPQSYIGPGVRGLDELYFPTPPKWLPWLVAAAFLVLAAAALFLCARHRRLAALCLTVTVPLLIWVAAISHTPDGGVIYRAAPDRVPLECTGSKPHICVADDTSAPVATDPGPVEEVAERLAGVPGAPTHYVLTYGRSDDGIVTAEPESARGPGWWTVTMSAEQFNEYTLYNIPYAIAQEPDPECALWHLVASWVLPPRFRDKSESAEAARLDALSGAQRRAWLSDYFSGNGCVRPPQPSNQAKDAP</sequence>
<keyword evidence="1" id="KW-0472">Membrane</keyword>
<dbReference type="Proteomes" id="UP000190539">
    <property type="component" value="Unassembled WGS sequence"/>
</dbReference>
<dbReference type="EMBL" id="MVFC01000035">
    <property type="protein sequence ID" value="OON72712.1"/>
    <property type="molecule type" value="Genomic_DNA"/>
</dbReference>
<evidence type="ECO:0000313" key="2">
    <source>
        <dbReference type="EMBL" id="OON72712.1"/>
    </source>
</evidence>
<feature type="transmembrane region" description="Helical" evidence="1">
    <location>
        <begin position="39"/>
        <end position="61"/>
    </location>
</feature>
<keyword evidence="1" id="KW-0812">Transmembrane</keyword>
<comment type="caution">
    <text evidence="2">The sequence shown here is derived from an EMBL/GenBank/DDBJ whole genome shotgun (WGS) entry which is preliminary data.</text>
</comment>
<reference evidence="2 3" key="1">
    <citation type="submission" date="2017-02" db="EMBL/GenBank/DDBJ databases">
        <title>Draft Genome Sequence of Streptomyces tsukubaensis F601, a Producer of the immunosuppressant tacrolimus FK506.</title>
        <authorList>
            <person name="Zong G."/>
            <person name="Zhong C."/>
            <person name="Fu J."/>
            <person name="Qin R."/>
            <person name="Cao G."/>
        </authorList>
    </citation>
    <scope>NUCLEOTIDE SEQUENCE [LARGE SCALE GENOMIC DNA]</scope>
    <source>
        <strain evidence="2 3">F601</strain>
    </source>
</reference>
<proteinExistence type="predicted"/>
<dbReference type="STRING" id="83656.B1H18_28555"/>
<evidence type="ECO:0000256" key="1">
    <source>
        <dbReference type="SAM" id="Phobius"/>
    </source>
</evidence>
<keyword evidence="3" id="KW-1185">Reference proteome</keyword>
<feature type="transmembrane region" description="Helical" evidence="1">
    <location>
        <begin position="82"/>
        <end position="109"/>
    </location>
</feature>
<dbReference type="AlphaFoldDB" id="A0A1V4A1Y8"/>
<gene>
    <name evidence="2" type="ORF">B1H18_28555</name>
</gene>
<accession>A0A1V4A1Y8</accession>
<organism evidence="2 3">
    <name type="scientific">Streptomyces tsukubensis</name>
    <dbReference type="NCBI Taxonomy" id="83656"/>
    <lineage>
        <taxon>Bacteria</taxon>
        <taxon>Bacillati</taxon>
        <taxon>Actinomycetota</taxon>
        <taxon>Actinomycetes</taxon>
        <taxon>Kitasatosporales</taxon>
        <taxon>Streptomycetaceae</taxon>
        <taxon>Streptomyces</taxon>
    </lineage>
</organism>
<feature type="transmembrane region" description="Helical" evidence="1">
    <location>
        <begin position="221"/>
        <end position="240"/>
    </location>
</feature>
<protein>
    <submittedName>
        <fullName evidence="2">Uncharacterized protein</fullName>
    </submittedName>
</protein>
<evidence type="ECO:0000313" key="3">
    <source>
        <dbReference type="Proteomes" id="UP000190539"/>
    </source>
</evidence>
<feature type="transmembrane region" description="Helical" evidence="1">
    <location>
        <begin position="195"/>
        <end position="214"/>
    </location>
</feature>
<name>A0A1V4A1Y8_9ACTN</name>